<dbReference type="GO" id="GO:0032034">
    <property type="term" value="F:myosin II head/neck binding"/>
    <property type="evidence" value="ECO:0007669"/>
    <property type="project" value="TreeGrafter"/>
</dbReference>
<evidence type="ECO:0000256" key="2">
    <source>
        <dbReference type="ARBA" id="ARBA00022833"/>
    </source>
</evidence>
<dbReference type="PANTHER" id="PTHR15551:SF3">
    <property type="entry name" value="LIM AND CALPONIN HOMOLOGY DOMAINS-CONTAINING PROTEIN 1"/>
    <property type="match status" value="1"/>
</dbReference>
<feature type="region of interest" description="Disordered" evidence="6">
    <location>
        <begin position="106"/>
        <end position="237"/>
    </location>
</feature>
<organism evidence="8 9">
    <name type="scientific">Nesospiza acunhae</name>
    <dbReference type="NCBI Taxonomy" id="381881"/>
    <lineage>
        <taxon>Eukaryota</taxon>
        <taxon>Metazoa</taxon>
        <taxon>Chordata</taxon>
        <taxon>Craniata</taxon>
        <taxon>Vertebrata</taxon>
        <taxon>Euteleostomi</taxon>
        <taxon>Archelosauria</taxon>
        <taxon>Archosauria</taxon>
        <taxon>Dinosauria</taxon>
        <taxon>Saurischia</taxon>
        <taxon>Theropoda</taxon>
        <taxon>Coelurosauria</taxon>
        <taxon>Aves</taxon>
        <taxon>Neognathae</taxon>
        <taxon>Neoaves</taxon>
        <taxon>Telluraves</taxon>
        <taxon>Australaves</taxon>
        <taxon>Passeriformes</taxon>
        <taxon>Thraupidae</taxon>
        <taxon>Nesospiza</taxon>
    </lineage>
</organism>
<keyword evidence="3 4" id="KW-0440">LIM domain</keyword>
<feature type="compositionally biased region" description="Basic and acidic residues" evidence="6">
    <location>
        <begin position="507"/>
        <end position="526"/>
    </location>
</feature>
<feature type="region of interest" description="Disordered" evidence="6">
    <location>
        <begin position="507"/>
        <end position="548"/>
    </location>
</feature>
<dbReference type="InterPro" id="IPR031865">
    <property type="entry name" value="DUF4757"/>
</dbReference>
<name>A0A7K7RFI6_9PASS</name>
<feature type="coiled-coil region" evidence="5">
    <location>
        <begin position="295"/>
        <end position="358"/>
    </location>
</feature>
<feature type="compositionally biased region" description="Basic and acidic residues" evidence="6">
    <location>
        <begin position="150"/>
        <end position="181"/>
    </location>
</feature>
<feature type="compositionally biased region" description="Polar residues" evidence="6">
    <location>
        <begin position="764"/>
        <end position="776"/>
    </location>
</feature>
<feature type="non-terminal residue" evidence="8">
    <location>
        <position position="1003"/>
    </location>
</feature>
<dbReference type="FunFam" id="2.10.110.10:FF:000041">
    <property type="entry name" value="LIM and calponin homology domains 1"/>
    <property type="match status" value="1"/>
</dbReference>
<comment type="caution">
    <text evidence="8">The sequence shown here is derived from an EMBL/GenBank/DDBJ whole genome shotgun (WGS) entry which is preliminary data.</text>
</comment>
<reference evidence="8 9" key="1">
    <citation type="submission" date="2019-09" db="EMBL/GenBank/DDBJ databases">
        <title>Bird 10,000 Genomes (B10K) Project - Family phase.</title>
        <authorList>
            <person name="Zhang G."/>
        </authorList>
    </citation>
    <scope>NUCLEOTIDE SEQUENCE [LARGE SCALE GENOMIC DNA]</scope>
    <source>
        <strain evidence="8">OUT-0053</strain>
        <tissue evidence="8">Muscle</tissue>
    </source>
</reference>
<feature type="compositionally biased region" description="Basic and acidic residues" evidence="6">
    <location>
        <begin position="780"/>
        <end position="793"/>
    </location>
</feature>
<dbReference type="Pfam" id="PF15949">
    <property type="entry name" value="DUF4757"/>
    <property type="match status" value="1"/>
</dbReference>
<dbReference type="Gene3D" id="2.10.110.10">
    <property type="entry name" value="Cysteine Rich Protein"/>
    <property type="match status" value="1"/>
</dbReference>
<dbReference type="GO" id="GO:0001725">
    <property type="term" value="C:stress fiber"/>
    <property type="evidence" value="ECO:0007669"/>
    <property type="project" value="TreeGrafter"/>
</dbReference>
<accession>A0A7K7RFI6</accession>
<feature type="region of interest" description="Disordered" evidence="6">
    <location>
        <begin position="427"/>
        <end position="461"/>
    </location>
</feature>
<dbReference type="PANTHER" id="PTHR15551">
    <property type="entry name" value="LIM DOMAIN ONLY 7"/>
    <property type="match status" value="1"/>
</dbReference>
<dbReference type="InterPro" id="IPR036872">
    <property type="entry name" value="CH_dom_sf"/>
</dbReference>
<feature type="compositionally biased region" description="Basic and acidic residues" evidence="6">
    <location>
        <begin position="590"/>
        <end position="608"/>
    </location>
</feature>
<feature type="region of interest" description="Disordered" evidence="6">
    <location>
        <begin position="583"/>
        <end position="615"/>
    </location>
</feature>
<dbReference type="PROSITE" id="PS00478">
    <property type="entry name" value="LIM_DOMAIN_1"/>
    <property type="match status" value="1"/>
</dbReference>
<proteinExistence type="predicted"/>
<dbReference type="SUPFAM" id="SSF47576">
    <property type="entry name" value="Calponin-homology domain, CH-domain"/>
    <property type="match status" value="1"/>
</dbReference>
<dbReference type="GO" id="GO:0046872">
    <property type="term" value="F:metal ion binding"/>
    <property type="evidence" value="ECO:0007669"/>
    <property type="project" value="UniProtKB-KW"/>
</dbReference>
<sequence>DNIILFLRGCKELGLKESQLFDPGDLQDTSNRVTIKNIDYSRKLKNVLVTIYWLGKAANSCTSYSGSTLNLKEFEGFLAQMRKETEDIESPKRSIRDSGYIDCWDSERSDSLSPPRHGRDDSFDSLDSFGSRSQQTPSPDVVLRGSSDGKGSDSETDLPHRKMPDVKKDDMLARRTSHGEPKSAVPFNQYLPNKSNQTFYVPAPLRKKKAEREEYRKSWSTATSPLGDRPFRFGPRTAVSDDAESMSMFDMRCEEEAVAQPHSKARHEKLQNVHNQLKEDETRWQDDLARWKSRRRSASQDLIKKEAERKKMERLLAGEGTNERRKSIKTYREIVEEKERRERELHEAYKNAKTQEEAESILQQYTERFTISEAVLERLQMPKILERSHSVEPNSPLKDPNPLRYLRQQSLPAPKFTATIEATIVPTTELEPSSSTGRTSPSKSVSKAVPMLTPKPYSQPKNTQEVLKNFKVDGKVSMNGENVNGMEEKDKECTTVIFTPSPTRSVKFDGVARGDKPPVELKKDPPSVELSLQRPATQSVHKEPTVRPTRTNQPYFLCQFSQFKSTAACSSPVVKRLEFLPSPVPSEETASSKKDVKKAEVEQQKEAELPPTQEGIKAKALEEKGSLVLPFLKKLPETSQVTLHNSGLQGEQKAFGKLSQTAAEYGHLGFPSRKRFNFWSWDPEEERKRQERWQHEQERLLQEKYQKEQYKLKEEWEKAQREVEEEERRYYEEERKIIEDTVVPFIVSSNSAELLSSSSSTTEGNKTVNSTDSNSCPGEGKQKEVPKQKKLLWEQDSMSPLKSKESELWQEKRSGNKVLSGYPGTGILKGGSEQEHHMPGMERSSPARLNLPLTQDENVSWNQQLLTKQSPQCAEDVRQRPFLGQTVGQQPSSAREARRAGYHENFRSGPSSPCSPAALSHSPNRSVSGKKLCSTCGLPLGKGAAMIIETLGLYFHIQCFRCGVCKGQLGDAASGTDVRIRNGLLNCNDCYVRSRSEYQALAA</sequence>
<dbReference type="InterPro" id="IPR001781">
    <property type="entry name" value="Znf_LIM"/>
</dbReference>
<protein>
    <submittedName>
        <fullName evidence="8">LIMC1 protein</fullName>
    </submittedName>
</protein>
<feature type="compositionally biased region" description="Polar residues" evidence="6">
    <location>
        <begin position="190"/>
        <end position="199"/>
    </location>
</feature>
<evidence type="ECO:0000259" key="7">
    <source>
        <dbReference type="PROSITE" id="PS50023"/>
    </source>
</evidence>
<evidence type="ECO:0000256" key="4">
    <source>
        <dbReference type="PROSITE-ProRule" id="PRU00125"/>
    </source>
</evidence>
<keyword evidence="1 4" id="KW-0479">Metal-binding</keyword>
<dbReference type="EMBL" id="VZSU01000179">
    <property type="protein sequence ID" value="NWZ90321.1"/>
    <property type="molecule type" value="Genomic_DNA"/>
</dbReference>
<feature type="compositionally biased region" description="Low complexity" evidence="6">
    <location>
        <begin position="432"/>
        <end position="446"/>
    </location>
</feature>
<evidence type="ECO:0000256" key="6">
    <source>
        <dbReference type="SAM" id="MobiDB-lite"/>
    </source>
</evidence>
<feature type="region of interest" description="Disordered" evidence="6">
    <location>
        <begin position="753"/>
        <end position="844"/>
    </location>
</feature>
<dbReference type="CDD" id="cd08368">
    <property type="entry name" value="LIM"/>
    <property type="match status" value="1"/>
</dbReference>
<feature type="region of interest" description="Disordered" evidence="6">
    <location>
        <begin position="881"/>
        <end position="922"/>
    </location>
</feature>
<dbReference type="Pfam" id="PF00412">
    <property type="entry name" value="LIM"/>
    <property type="match status" value="1"/>
</dbReference>
<feature type="non-terminal residue" evidence="8">
    <location>
        <position position="1"/>
    </location>
</feature>
<feature type="compositionally biased region" description="Basic and acidic residues" evidence="6">
    <location>
        <begin position="895"/>
        <end position="906"/>
    </location>
</feature>
<dbReference type="GO" id="GO:0051893">
    <property type="term" value="P:regulation of focal adhesion assembly"/>
    <property type="evidence" value="ECO:0007669"/>
    <property type="project" value="TreeGrafter"/>
</dbReference>
<evidence type="ECO:0000256" key="1">
    <source>
        <dbReference type="ARBA" id="ARBA00022723"/>
    </source>
</evidence>
<keyword evidence="2 4" id="KW-0862">Zinc</keyword>
<evidence type="ECO:0000256" key="3">
    <source>
        <dbReference type="ARBA" id="ARBA00023038"/>
    </source>
</evidence>
<dbReference type="AlphaFoldDB" id="A0A7K7RFI6"/>
<dbReference type="Proteomes" id="UP000549091">
    <property type="component" value="Unassembled WGS sequence"/>
</dbReference>
<keyword evidence="5" id="KW-0175">Coiled coil</keyword>
<evidence type="ECO:0000313" key="8">
    <source>
        <dbReference type="EMBL" id="NWZ90321.1"/>
    </source>
</evidence>
<dbReference type="PROSITE" id="PS50023">
    <property type="entry name" value="LIM_DOMAIN_2"/>
    <property type="match status" value="1"/>
</dbReference>
<feature type="compositionally biased region" description="Low complexity" evidence="6">
    <location>
        <begin position="753"/>
        <end position="763"/>
    </location>
</feature>
<dbReference type="Gene3D" id="1.10.418.10">
    <property type="entry name" value="Calponin-like domain"/>
    <property type="match status" value="1"/>
</dbReference>
<feature type="compositionally biased region" description="Basic and acidic residues" evidence="6">
    <location>
        <begin position="802"/>
        <end position="814"/>
    </location>
</feature>
<feature type="coiled-coil region" evidence="5">
    <location>
        <begin position="709"/>
        <end position="736"/>
    </location>
</feature>
<dbReference type="SMART" id="SM00132">
    <property type="entry name" value="LIM"/>
    <property type="match status" value="1"/>
</dbReference>
<feature type="domain" description="LIM zinc-binding" evidence="7">
    <location>
        <begin position="931"/>
        <end position="997"/>
    </location>
</feature>
<keyword evidence="9" id="KW-1185">Reference proteome</keyword>
<evidence type="ECO:0000256" key="5">
    <source>
        <dbReference type="SAM" id="Coils"/>
    </source>
</evidence>
<dbReference type="GO" id="GO:0051496">
    <property type="term" value="P:positive regulation of stress fiber assembly"/>
    <property type="evidence" value="ECO:0007669"/>
    <property type="project" value="TreeGrafter"/>
</dbReference>
<gene>
    <name evidence="8" type="primary">Limch1</name>
    <name evidence="8" type="ORF">NESACU_R00525</name>
</gene>
<evidence type="ECO:0000313" key="9">
    <source>
        <dbReference type="Proteomes" id="UP000549091"/>
    </source>
</evidence>